<dbReference type="SUPFAM" id="SSF50891">
    <property type="entry name" value="Cyclophilin-like"/>
    <property type="match status" value="1"/>
</dbReference>
<dbReference type="PROSITE" id="PS50072">
    <property type="entry name" value="CSA_PPIASE_2"/>
    <property type="match status" value="1"/>
</dbReference>
<keyword evidence="2" id="KW-0697">Rotamase</keyword>
<gene>
    <name evidence="5" type="ORF">SOIL9_68490</name>
</gene>
<evidence type="ECO:0000256" key="1">
    <source>
        <dbReference type="ARBA" id="ARBA00013194"/>
    </source>
</evidence>
<keyword evidence="6" id="KW-1185">Reference proteome</keyword>
<dbReference type="InterPro" id="IPR044048">
    <property type="entry name" value="Big_12"/>
</dbReference>
<protein>
    <recommendedName>
        <fullName evidence="1">peptidylprolyl isomerase</fullName>
        <ecNumber evidence="1">5.2.1.8</ecNumber>
    </recommendedName>
</protein>
<evidence type="ECO:0000256" key="2">
    <source>
        <dbReference type="ARBA" id="ARBA00023110"/>
    </source>
</evidence>
<dbReference type="EC" id="5.2.1.8" evidence="1"/>
<organism evidence="5 6">
    <name type="scientific">Gemmata massiliana</name>
    <dbReference type="NCBI Taxonomy" id="1210884"/>
    <lineage>
        <taxon>Bacteria</taxon>
        <taxon>Pseudomonadati</taxon>
        <taxon>Planctomycetota</taxon>
        <taxon>Planctomycetia</taxon>
        <taxon>Gemmatales</taxon>
        <taxon>Gemmataceae</taxon>
        <taxon>Gemmata</taxon>
    </lineage>
</organism>
<dbReference type="Pfam" id="PF17936">
    <property type="entry name" value="Big_6"/>
    <property type="match status" value="1"/>
</dbReference>
<feature type="domain" description="PPIase cyclophilin-type" evidence="4">
    <location>
        <begin position="466"/>
        <end position="606"/>
    </location>
</feature>
<dbReference type="InterPro" id="IPR002130">
    <property type="entry name" value="Cyclophilin-type_PPIase_dom"/>
</dbReference>
<dbReference type="PRINTS" id="PR00153">
    <property type="entry name" value="CSAPPISMRASE"/>
</dbReference>
<dbReference type="KEGG" id="gms:SOIL9_68490"/>
<evidence type="ECO:0000256" key="3">
    <source>
        <dbReference type="ARBA" id="ARBA00023235"/>
    </source>
</evidence>
<dbReference type="InterPro" id="IPR029000">
    <property type="entry name" value="Cyclophilin-like_dom_sf"/>
</dbReference>
<accession>A0A6P2CRZ6</accession>
<reference evidence="5 6" key="1">
    <citation type="submission" date="2019-05" db="EMBL/GenBank/DDBJ databases">
        <authorList>
            <consortium name="Science for Life Laboratories"/>
        </authorList>
    </citation>
    <scope>NUCLEOTIDE SEQUENCE [LARGE SCALE GENOMIC DNA]</scope>
    <source>
        <strain evidence="5">Soil9</strain>
    </source>
</reference>
<evidence type="ECO:0000313" key="6">
    <source>
        <dbReference type="Proteomes" id="UP000464178"/>
    </source>
</evidence>
<dbReference type="InterPro" id="IPR041498">
    <property type="entry name" value="Big_6"/>
</dbReference>
<dbReference type="Pfam" id="PF00160">
    <property type="entry name" value="Pro_isomerase"/>
    <property type="match status" value="1"/>
</dbReference>
<proteinExistence type="predicted"/>
<dbReference type="AlphaFoldDB" id="A0A6P2CRZ6"/>
<dbReference type="Proteomes" id="UP000464178">
    <property type="component" value="Chromosome"/>
</dbReference>
<keyword evidence="3 5" id="KW-0413">Isomerase</keyword>
<dbReference type="RefSeq" id="WP_162665942.1">
    <property type="nucleotide sequence ID" value="NZ_LR593886.1"/>
</dbReference>
<evidence type="ECO:0000259" key="4">
    <source>
        <dbReference type="PROSITE" id="PS50072"/>
    </source>
</evidence>
<dbReference type="InterPro" id="IPR013783">
    <property type="entry name" value="Ig-like_fold"/>
</dbReference>
<dbReference type="Gene3D" id="2.60.40.1080">
    <property type="match status" value="1"/>
</dbReference>
<dbReference type="Gene3D" id="2.60.40.10">
    <property type="entry name" value="Immunoglobulins"/>
    <property type="match status" value="1"/>
</dbReference>
<evidence type="ECO:0000313" key="5">
    <source>
        <dbReference type="EMBL" id="VTR90865.1"/>
    </source>
</evidence>
<dbReference type="InterPro" id="IPR044665">
    <property type="entry name" value="E_coli_cyclophilin_A-like"/>
</dbReference>
<dbReference type="Pfam" id="PF19078">
    <property type="entry name" value="Big_12"/>
    <property type="match status" value="1"/>
</dbReference>
<dbReference type="Gene3D" id="2.40.100.10">
    <property type="entry name" value="Cyclophilin-like"/>
    <property type="match status" value="1"/>
</dbReference>
<name>A0A6P2CRZ6_9BACT</name>
<dbReference type="GO" id="GO:0003755">
    <property type="term" value="F:peptidyl-prolyl cis-trans isomerase activity"/>
    <property type="evidence" value="ECO:0007669"/>
    <property type="project" value="UniProtKB-KW"/>
</dbReference>
<dbReference type="EMBL" id="LR593886">
    <property type="protein sequence ID" value="VTR90865.1"/>
    <property type="molecule type" value="Genomic_DNA"/>
</dbReference>
<sequence length="704" mass="72241">MSSRRNPPLNSRRFVPRVEGLEDRTVPSGNVQIAVAGGTLFVAGDDQGNKIWIAGNGREGATVRALDATTTINGQTGPISLGGIRNDLYIRMYGGDDQLLVTGIRNRGALDIDMGAGNDILGVSDAGQRGATVLRGGDGNDNVILNGSIFRRYLFLDTGAGDDTVTASRIGVINFGLANPSGNDFFDRQNSTITRPITVGTVTAGARPVATDTTAPTAVLATTLMSPTTTSPLTYTVTFNEDVTGFDASDLIVTNGTVASVTAQDARTYSVQVTPASAGVVTLTVDANGATDAAGNGNLASNTVVLTFSITDTTAPAAPTFDLATASDSGTVGDLRTDASSVTLTGRAEAGATVRLFQTTVPGTPGAGSPMAEVTAAADGTFSFTNVALNVGPNSFTVRAVDRAGNSSSTFTQTFTRNTPPTVASAIGNQNLAVGAQDLMFTLTNTFADAERVVRMITAYPNGQTGAIDINLFANLTPATVANFLSYNYDGTIFHRLEPNFVLQGGGFTFNDSGTTTATAFPPLAASPPVVNEPNISNTRGTIAMAKLGSDPNSATNQFFFNLGDNSTNLDTQNSGFTVFGQVMHGGQQVVDAIAGLSVFRSLNSPGAGSEASPFPIRSGADTTNFPANVNASDIAIVTTVRELAAVDRMSFAATSSVAGVATASVTNGQLTIHAVASGTTTITVTATDLDGSVTQTQFTVTVP</sequence>
<dbReference type="PANTHER" id="PTHR43246">
    <property type="entry name" value="PEPTIDYL-PROLYL CIS-TRANS ISOMERASE CYP38, CHLOROPLASTIC"/>
    <property type="match status" value="1"/>
</dbReference>